<dbReference type="PANTHER" id="PTHR23257">
    <property type="entry name" value="SERINE-THREONINE PROTEIN KINASE"/>
    <property type="match status" value="1"/>
</dbReference>
<dbReference type="InterPro" id="IPR000719">
    <property type="entry name" value="Prot_kinase_dom"/>
</dbReference>
<dbReference type="PANTHER" id="PTHR23257:SF963">
    <property type="entry name" value="AT08303P"/>
    <property type="match status" value="1"/>
</dbReference>
<gene>
    <name evidence="2" type="ORF">RirG_016270</name>
</gene>
<dbReference type="GO" id="GO:0005524">
    <property type="term" value="F:ATP binding"/>
    <property type="evidence" value="ECO:0007669"/>
    <property type="project" value="InterPro"/>
</dbReference>
<dbReference type="GO" id="GO:0007165">
    <property type="term" value="P:signal transduction"/>
    <property type="evidence" value="ECO:0007669"/>
    <property type="project" value="TreeGrafter"/>
</dbReference>
<keyword evidence="3" id="KW-1185">Reference proteome</keyword>
<dbReference type="SUPFAM" id="SSF56112">
    <property type="entry name" value="Protein kinase-like (PK-like)"/>
    <property type="match status" value="1"/>
</dbReference>
<dbReference type="Gene3D" id="1.10.510.10">
    <property type="entry name" value="Transferase(Phosphotransferase) domain 1"/>
    <property type="match status" value="1"/>
</dbReference>
<sequence>MHSFIKSVKKLIKPSHICEKCNFTCNSINFQQNFENWTSGNDNIDKFIQDTQLSVHYYTYEVHEKALEWIPYDRFKNTIKSRFGETYRANWIDGCIDFWDIIKQDWRRNQKNMIVILKILNDPKNILSEFMNEIETDYKFYGITQNPETNNYMLVLNDKCKKCTDYYSTCNAIHFKQNFDDWTSGNDYIDKVIQDTQLSVHDIILYKDEAYKEALEWIPYYRFNNTIKSRFGEVYRANWIDGCIYNWNDKNQNWTRNKKNMIVMFKILNDPKNITLEFINEIKTDYEFYGITQNPETNNYMMVLNDKCKKCNGICNAIHFKQKFETWASGNDDIDRFIKDTQLSVHCKYNKEDRKVLEWIPYYRFYNITKNRFDETYRANWIDGCIYKWDDDKQNWKRNKNNMIVILKILNDPKNIKLELMNKINYYYGITQNPETNNYMMVLNGLKCEKCNNICNTIHFQRNFVNWTSGNDDIDRFIQDTQLLAHENIKEALEWIPYNRFNNTIKNRYGISYRANWIDGYIYKLDDKKQNWRRNKNMIVMLKILNDPKNITLKFINEIKTDYEFYGITQNPKTNNYMMVLNDKCKKCNKASCNAIHFQYNFVNWTSGNDDIDIFIQDTQLSVHDNYEIFKKVLEWVPYNKLYDIKYITKGGFGKIYKANWIDGYIDKWDEDNKNWERNNKNMFIALKSLDNSKNVTLKFMNEIMLHNKGKIDNYFIIGFYGITQDPKTKDYMMVLDYAEDGSLRDYLDKNYSILNWDKRIGYLQNAILGLRCIHEKELFHRDLHIGNILKLKHNTVITDMGLCKPANYDASENLIYGNLPYIAPEILRGKNYTKAADIYSFGIIMYEVISGLRPYHNFSHNEYLAIGICQGLRPRFNIKVPQLIIHLIKRCLDSDPLKRPNAKEIENILYTWLYKLSDKQTAVLQAQIKEADDINNNSPISTIPTTNLGLSYESRLLNFNNLPEPKNSDDYYEENDNIISKKFSESLECCRIDIP</sequence>
<dbReference type="GO" id="GO:0005737">
    <property type="term" value="C:cytoplasm"/>
    <property type="evidence" value="ECO:0007669"/>
    <property type="project" value="TreeGrafter"/>
</dbReference>
<protein>
    <submittedName>
        <fullName evidence="2">Tpk3p</fullName>
    </submittedName>
</protein>
<dbReference type="InterPro" id="IPR050167">
    <property type="entry name" value="Ser_Thr_protein_kinase"/>
</dbReference>
<proteinExistence type="predicted"/>
<accession>A0A015LF37</accession>
<organism evidence="2 3">
    <name type="scientific">Rhizophagus irregularis (strain DAOM 197198w)</name>
    <name type="common">Glomus intraradices</name>
    <dbReference type="NCBI Taxonomy" id="1432141"/>
    <lineage>
        <taxon>Eukaryota</taxon>
        <taxon>Fungi</taxon>
        <taxon>Fungi incertae sedis</taxon>
        <taxon>Mucoromycota</taxon>
        <taxon>Glomeromycotina</taxon>
        <taxon>Glomeromycetes</taxon>
        <taxon>Glomerales</taxon>
        <taxon>Glomeraceae</taxon>
        <taxon>Rhizophagus</taxon>
    </lineage>
</organism>
<reference evidence="2 3" key="1">
    <citation type="submission" date="2014-02" db="EMBL/GenBank/DDBJ databases">
        <title>Single nucleus genome sequencing reveals high similarity among nuclei of an endomycorrhizal fungus.</title>
        <authorList>
            <person name="Lin K."/>
            <person name="Geurts R."/>
            <person name="Zhang Z."/>
            <person name="Limpens E."/>
            <person name="Saunders D.G."/>
            <person name="Mu D."/>
            <person name="Pang E."/>
            <person name="Cao H."/>
            <person name="Cha H."/>
            <person name="Lin T."/>
            <person name="Zhou Q."/>
            <person name="Shang Y."/>
            <person name="Li Y."/>
            <person name="Ivanov S."/>
            <person name="Sharma T."/>
            <person name="Velzen R.V."/>
            <person name="Ruijter N.D."/>
            <person name="Aanen D.K."/>
            <person name="Win J."/>
            <person name="Kamoun S."/>
            <person name="Bisseling T."/>
            <person name="Huang S."/>
        </authorList>
    </citation>
    <scope>NUCLEOTIDE SEQUENCE [LARGE SCALE GENOMIC DNA]</scope>
    <source>
        <strain evidence="3">DAOM197198w</strain>
    </source>
</reference>
<dbReference type="InterPro" id="IPR001245">
    <property type="entry name" value="Ser-Thr/Tyr_kinase_cat_dom"/>
</dbReference>
<feature type="domain" description="Protein kinase" evidence="1">
    <location>
        <begin position="642"/>
        <end position="914"/>
    </location>
</feature>
<comment type="caution">
    <text evidence="2">The sequence shown here is derived from an EMBL/GenBank/DDBJ whole genome shotgun (WGS) entry which is preliminary data.</text>
</comment>
<dbReference type="AlphaFoldDB" id="A0A015LF37"/>
<dbReference type="Pfam" id="PF07714">
    <property type="entry name" value="PK_Tyr_Ser-Thr"/>
    <property type="match status" value="1"/>
</dbReference>
<dbReference type="HOGENOM" id="CLU_000288_7_8_1"/>
<name>A0A015LF37_RHIIW</name>
<dbReference type="EMBL" id="JEMT01009286">
    <property type="protein sequence ID" value="EXX78299.1"/>
    <property type="molecule type" value="Genomic_DNA"/>
</dbReference>
<evidence type="ECO:0000259" key="1">
    <source>
        <dbReference type="PROSITE" id="PS50011"/>
    </source>
</evidence>
<evidence type="ECO:0000313" key="3">
    <source>
        <dbReference type="Proteomes" id="UP000022910"/>
    </source>
</evidence>
<dbReference type="InterPro" id="IPR011009">
    <property type="entry name" value="Kinase-like_dom_sf"/>
</dbReference>
<dbReference type="Proteomes" id="UP000022910">
    <property type="component" value="Unassembled WGS sequence"/>
</dbReference>
<dbReference type="PROSITE" id="PS50011">
    <property type="entry name" value="PROTEIN_KINASE_DOM"/>
    <property type="match status" value="1"/>
</dbReference>
<dbReference type="Gene3D" id="1.10.10.1010">
    <property type="entry name" value="Intein homing endonuclease, domain IV"/>
    <property type="match status" value="5"/>
</dbReference>
<dbReference type="GO" id="GO:0004672">
    <property type="term" value="F:protein kinase activity"/>
    <property type="evidence" value="ECO:0007669"/>
    <property type="project" value="InterPro"/>
</dbReference>
<evidence type="ECO:0000313" key="2">
    <source>
        <dbReference type="EMBL" id="EXX78299.1"/>
    </source>
</evidence>